<organism evidence="3 4">
    <name type="scientific">Pseudoramibacter alactolyticus ATCC 23263</name>
    <dbReference type="NCBI Taxonomy" id="887929"/>
    <lineage>
        <taxon>Bacteria</taxon>
        <taxon>Bacillati</taxon>
        <taxon>Bacillota</taxon>
        <taxon>Clostridia</taxon>
        <taxon>Eubacteriales</taxon>
        <taxon>Eubacteriaceae</taxon>
        <taxon>Pseudoramibacter</taxon>
    </lineage>
</organism>
<dbReference type="CDD" id="cd18785">
    <property type="entry name" value="SF2_C"/>
    <property type="match status" value="1"/>
</dbReference>
<dbReference type="PANTHER" id="PTHR47396:SF1">
    <property type="entry name" value="ATP-DEPENDENT HELICASE IRC3-RELATED"/>
    <property type="match status" value="1"/>
</dbReference>
<reference evidence="3 4" key="1">
    <citation type="submission" date="2010-12" db="EMBL/GenBank/DDBJ databases">
        <authorList>
            <person name="Muzny D."/>
            <person name="Qin X."/>
            <person name="Deng J."/>
            <person name="Jiang H."/>
            <person name="Liu Y."/>
            <person name="Qu J."/>
            <person name="Song X.-Z."/>
            <person name="Zhang L."/>
            <person name="Thornton R."/>
            <person name="Coyle M."/>
            <person name="Francisco L."/>
            <person name="Jackson L."/>
            <person name="Javaid M."/>
            <person name="Korchina V."/>
            <person name="Kovar C."/>
            <person name="Mata R."/>
            <person name="Mathew T."/>
            <person name="Ngo R."/>
            <person name="Nguyen L."/>
            <person name="Nguyen N."/>
            <person name="Okwuonu G."/>
            <person name="Ongeri F."/>
            <person name="Pham C."/>
            <person name="Simmons D."/>
            <person name="Wilczek-Boney K."/>
            <person name="Hale W."/>
            <person name="Jakkamsetti A."/>
            <person name="Pham P."/>
            <person name="Ruth R."/>
            <person name="San Lucas F."/>
            <person name="Warren J."/>
            <person name="Zhang J."/>
            <person name="Zhao Z."/>
            <person name="Zhou C."/>
            <person name="Zhu D."/>
            <person name="Lee S."/>
            <person name="Bess C."/>
            <person name="Blankenburg K."/>
            <person name="Forbes L."/>
            <person name="Fu Q."/>
            <person name="Gubbala S."/>
            <person name="Hirani K."/>
            <person name="Jayaseelan J.C."/>
            <person name="Lara F."/>
            <person name="Munidasa M."/>
            <person name="Palculict T."/>
            <person name="Patil S."/>
            <person name="Pu L.-L."/>
            <person name="Saada N."/>
            <person name="Tang L."/>
            <person name="Weissenberger G."/>
            <person name="Zhu Y."/>
            <person name="Hemphill L."/>
            <person name="Shang Y."/>
            <person name="Youmans B."/>
            <person name="Ayvaz T."/>
            <person name="Ross M."/>
            <person name="Santibanez J."/>
            <person name="Aqrawi P."/>
            <person name="Gross S."/>
            <person name="Joshi V."/>
            <person name="Fowler G."/>
            <person name="Nazareth L."/>
            <person name="Reid J."/>
            <person name="Worley K."/>
            <person name="Petrosino J."/>
            <person name="Highlander S."/>
            <person name="Gibbs R."/>
        </authorList>
    </citation>
    <scope>NUCLEOTIDE SEQUENCE [LARGE SCALE GENOMIC DNA]</scope>
    <source>
        <strain evidence="3 4">ATCC 23263</strain>
    </source>
</reference>
<feature type="domain" description="Helicase ATP-binding" evidence="2">
    <location>
        <begin position="60"/>
        <end position="254"/>
    </location>
</feature>
<dbReference type="GO" id="GO:0005829">
    <property type="term" value="C:cytosol"/>
    <property type="evidence" value="ECO:0007669"/>
    <property type="project" value="TreeGrafter"/>
</dbReference>
<protein>
    <submittedName>
        <fullName evidence="3">Type III restriction enzyme, res subunit</fullName>
    </submittedName>
</protein>
<dbReference type="Pfam" id="PF04851">
    <property type="entry name" value="ResIII"/>
    <property type="match status" value="1"/>
</dbReference>
<name>E6MGK7_9FIRM</name>
<evidence type="ECO:0000313" key="3">
    <source>
        <dbReference type="EMBL" id="EFV01747.1"/>
    </source>
</evidence>
<keyword evidence="1" id="KW-1133">Transmembrane helix</keyword>
<dbReference type="InterPro" id="IPR050742">
    <property type="entry name" value="Helicase_Restrict-Modif_Enz"/>
</dbReference>
<dbReference type="PANTHER" id="PTHR47396">
    <property type="entry name" value="TYPE I RESTRICTION ENZYME ECOKI R PROTEIN"/>
    <property type="match status" value="1"/>
</dbReference>
<dbReference type="PROSITE" id="PS51192">
    <property type="entry name" value="HELICASE_ATP_BIND_1"/>
    <property type="match status" value="1"/>
</dbReference>
<dbReference type="eggNOG" id="COG3421">
    <property type="taxonomic scope" value="Bacteria"/>
</dbReference>
<dbReference type="InterPro" id="IPR027417">
    <property type="entry name" value="P-loop_NTPase"/>
</dbReference>
<dbReference type="EMBL" id="AEQN01000016">
    <property type="protein sequence ID" value="EFV01747.1"/>
    <property type="molecule type" value="Genomic_DNA"/>
</dbReference>
<keyword evidence="1" id="KW-0812">Transmembrane</keyword>
<dbReference type="SUPFAM" id="SSF52540">
    <property type="entry name" value="P-loop containing nucleoside triphosphate hydrolases"/>
    <property type="match status" value="2"/>
</dbReference>
<keyword evidence="4" id="KW-1185">Reference proteome</keyword>
<dbReference type="AlphaFoldDB" id="E6MGK7"/>
<proteinExistence type="predicted"/>
<sequence length="875" mass="101887">MRRSNMSEQFLYEKLDVAKEVGMSVDFPEIIKSGLSKRISLREYQIDAFTNFALYFDNEGLRKNKQIHTLFHMATGSGKTVIMAGLILYLYTKGYRKFLFFVNQTNVLEKTIDNFINPLSNKYLFNDVVEYLGKKVKIKRVENFSGNVLDDDIEILFTTTQKLHMDLFEAKENSLTYDDFENNKVVFISDESHHINSLTKKPTKDEEAAAKSWEYSVTNALSRNRDSIMLEFTATCDLKDANVLQKYKDKIIFNYPLISFRESGYTKDFQNFATDTDLWTRTLMALVMSEYRRFLFADLKLNIKPVVMLKSKKIDESKSFYAEFFKKVKELTSYELRNLELVGIEKLTEAINYFKEKDDTLELLEQSIKTAFTEDTSIIMNGSSDNNKENQLLVNSLEDLDNPIRLIFAVDMLNEGWDVLNLFDIVRLYDTRQASGKAGKVGSYTVKEAQLIGRGARYCPFVVDDEELKFKRKFDGDISNPNRILETMYFHSKNDSRYISELKNALIETGLQAPNPIVLEYRLKDEFKDSDFYKKSYVFSNKRLLKEREEVRSIEPSMRTKTYYYTALSGKGNIVNLIGDDTSNTSTIKTNLKSIKFKDIDYNILLGAIECFEELRFDILKEKYPSLKSMREFLTSDEFLGNSNVEITYSQDEVNGKILFSAVKHALVKVASYVMAIKPEYVGSKEFEPKQLKVILKDKKISLGSIEGNGGKGNSQNNCSNEEYRLDLRNESWYVFNDNYGTSEEKLFVKYFKTHIEPKLKEKNLEYYVVRNERIPELVIYSFEAGERFEPDFLLFVRKQRSEGSLTYQGYVEPKGNQLLDNDAWKEAFSMQIEKEHSVKGLFADDYKIIGFPFFNQENRIDEFEKAINKWIEKL</sequence>
<accession>E6MGK7</accession>
<keyword evidence="1" id="KW-0472">Membrane</keyword>
<dbReference type="GO" id="GO:0003677">
    <property type="term" value="F:DNA binding"/>
    <property type="evidence" value="ECO:0007669"/>
    <property type="project" value="InterPro"/>
</dbReference>
<evidence type="ECO:0000256" key="1">
    <source>
        <dbReference type="SAM" id="Phobius"/>
    </source>
</evidence>
<dbReference type="SMART" id="SM00487">
    <property type="entry name" value="DEXDc"/>
    <property type="match status" value="1"/>
</dbReference>
<comment type="caution">
    <text evidence="3">The sequence shown here is derived from an EMBL/GenBank/DDBJ whole genome shotgun (WGS) entry which is preliminary data.</text>
</comment>
<dbReference type="HOGENOM" id="CLU_016957_0_0_9"/>
<dbReference type="STRING" id="887929.HMP0721_1140"/>
<evidence type="ECO:0000259" key="2">
    <source>
        <dbReference type="PROSITE" id="PS51192"/>
    </source>
</evidence>
<dbReference type="Proteomes" id="UP000004754">
    <property type="component" value="Unassembled WGS sequence"/>
</dbReference>
<dbReference type="GO" id="GO:0005524">
    <property type="term" value="F:ATP binding"/>
    <property type="evidence" value="ECO:0007669"/>
    <property type="project" value="InterPro"/>
</dbReference>
<dbReference type="InterPro" id="IPR006935">
    <property type="entry name" value="Helicase/UvrB_N"/>
</dbReference>
<gene>
    <name evidence="3" type="ORF">HMP0721_1140</name>
</gene>
<dbReference type="InterPro" id="IPR014001">
    <property type="entry name" value="Helicase_ATP-bd"/>
</dbReference>
<evidence type="ECO:0000313" key="4">
    <source>
        <dbReference type="Proteomes" id="UP000004754"/>
    </source>
</evidence>
<dbReference type="GO" id="GO:0016787">
    <property type="term" value="F:hydrolase activity"/>
    <property type="evidence" value="ECO:0007669"/>
    <property type="project" value="InterPro"/>
</dbReference>
<feature type="transmembrane region" description="Helical" evidence="1">
    <location>
        <begin position="70"/>
        <end position="91"/>
    </location>
</feature>
<dbReference type="Gene3D" id="3.40.50.300">
    <property type="entry name" value="P-loop containing nucleotide triphosphate hydrolases"/>
    <property type="match status" value="2"/>
</dbReference>